<dbReference type="SUPFAM" id="SSF48371">
    <property type="entry name" value="ARM repeat"/>
    <property type="match status" value="1"/>
</dbReference>
<dbReference type="AlphaFoldDB" id="A0A8B6CUE2"/>
<organism evidence="1 2">
    <name type="scientific">Mytilus galloprovincialis</name>
    <name type="common">Mediterranean mussel</name>
    <dbReference type="NCBI Taxonomy" id="29158"/>
    <lineage>
        <taxon>Eukaryota</taxon>
        <taxon>Metazoa</taxon>
        <taxon>Spiralia</taxon>
        <taxon>Lophotrochozoa</taxon>
        <taxon>Mollusca</taxon>
        <taxon>Bivalvia</taxon>
        <taxon>Autobranchia</taxon>
        <taxon>Pteriomorphia</taxon>
        <taxon>Mytilida</taxon>
        <taxon>Mytiloidea</taxon>
        <taxon>Mytilidae</taxon>
        <taxon>Mytilinae</taxon>
        <taxon>Mytilus</taxon>
    </lineage>
</organism>
<dbReference type="Gene3D" id="1.25.10.10">
    <property type="entry name" value="Leucine-rich Repeat Variant"/>
    <property type="match status" value="1"/>
</dbReference>
<dbReference type="Proteomes" id="UP000596742">
    <property type="component" value="Unassembled WGS sequence"/>
</dbReference>
<evidence type="ECO:0000313" key="2">
    <source>
        <dbReference type="Proteomes" id="UP000596742"/>
    </source>
</evidence>
<dbReference type="InterPro" id="IPR011989">
    <property type="entry name" value="ARM-like"/>
</dbReference>
<keyword evidence="2" id="KW-1185">Reference proteome</keyword>
<gene>
    <name evidence="1" type="ORF">MGAL_10B012062</name>
</gene>
<name>A0A8B6CUE2_MYTGA</name>
<reference evidence="1" key="1">
    <citation type="submission" date="2018-11" db="EMBL/GenBank/DDBJ databases">
        <authorList>
            <person name="Alioto T."/>
            <person name="Alioto T."/>
        </authorList>
    </citation>
    <scope>NUCLEOTIDE SEQUENCE</scope>
</reference>
<feature type="non-terminal residue" evidence="1">
    <location>
        <position position="1"/>
    </location>
</feature>
<accession>A0A8B6CUE2</accession>
<proteinExistence type="predicted"/>
<protein>
    <submittedName>
        <fullName evidence="1">CLIP-associating protein 1/2</fullName>
    </submittedName>
</protein>
<dbReference type="OrthoDB" id="46159at2759"/>
<evidence type="ECO:0000313" key="1">
    <source>
        <dbReference type="EMBL" id="VDI09750.1"/>
    </source>
</evidence>
<sequence>ISINGLEVLCLMVDRMGEDFKPHISSVMVAVVDRLGDSKDQVRDQAQQLLLKLMMPGSSPQFVFERLMGAFNHKLWHVREGVLICLQNTLNLNFMDIEIHVSPKMSFMMLNKKSVKKYENLGHVGEKVRQDLAKKGIPAPKLTQIYQRFDEVKASGNMLATADFVDYVMSSNFDQGLHHLDVPNKDVEEELWSSPLMHYTSPFDDYKELFDDIENDQVFKFPDVSNGPMEDLKLKDDDLDVVLGETIQEFPLCGENMHENFGINDYLKCLGIITRN</sequence>
<dbReference type="EMBL" id="UYJE01002326">
    <property type="protein sequence ID" value="VDI09750.1"/>
    <property type="molecule type" value="Genomic_DNA"/>
</dbReference>
<comment type="caution">
    <text evidence="1">The sequence shown here is derived from an EMBL/GenBank/DDBJ whole genome shotgun (WGS) entry which is preliminary data.</text>
</comment>
<dbReference type="InterPro" id="IPR016024">
    <property type="entry name" value="ARM-type_fold"/>
</dbReference>